<proteinExistence type="predicted"/>
<organism evidence="2 3">
    <name type="scientific">Parasponia andersonii</name>
    <name type="common">Sponia andersonii</name>
    <dbReference type="NCBI Taxonomy" id="3476"/>
    <lineage>
        <taxon>Eukaryota</taxon>
        <taxon>Viridiplantae</taxon>
        <taxon>Streptophyta</taxon>
        <taxon>Embryophyta</taxon>
        <taxon>Tracheophyta</taxon>
        <taxon>Spermatophyta</taxon>
        <taxon>Magnoliopsida</taxon>
        <taxon>eudicotyledons</taxon>
        <taxon>Gunneridae</taxon>
        <taxon>Pentapetalae</taxon>
        <taxon>rosids</taxon>
        <taxon>fabids</taxon>
        <taxon>Rosales</taxon>
        <taxon>Cannabaceae</taxon>
        <taxon>Parasponia</taxon>
    </lineage>
</organism>
<evidence type="ECO:0000313" key="2">
    <source>
        <dbReference type="EMBL" id="PON63415.1"/>
    </source>
</evidence>
<keyword evidence="1" id="KW-0732">Signal</keyword>
<evidence type="ECO:0000256" key="1">
    <source>
        <dbReference type="SAM" id="SignalP"/>
    </source>
</evidence>
<gene>
    <name evidence="2" type="ORF">PanWU01x14_130790</name>
</gene>
<protein>
    <recommendedName>
        <fullName evidence="4">Transmembrane protein</fullName>
    </recommendedName>
</protein>
<dbReference type="EMBL" id="JXTB01000104">
    <property type="protein sequence ID" value="PON63415.1"/>
    <property type="molecule type" value="Genomic_DNA"/>
</dbReference>
<evidence type="ECO:0008006" key="4">
    <source>
        <dbReference type="Google" id="ProtNLM"/>
    </source>
</evidence>
<feature type="chain" id="PRO_5015157408" description="Transmembrane protein" evidence="1">
    <location>
        <begin position="25"/>
        <end position="105"/>
    </location>
</feature>
<sequence length="105" mass="11878">MTVGTAAAATTLLFFGLLDTRSSGGDQYRLLLLLSEAEEADQDECQEESAAQGDADCYNCGVVASAWRRSHDLGRRRDAVYGRRRRSEIRRGWRIAVKRRRLCLR</sequence>
<evidence type="ECO:0000313" key="3">
    <source>
        <dbReference type="Proteomes" id="UP000237105"/>
    </source>
</evidence>
<reference evidence="3" key="1">
    <citation type="submission" date="2016-06" db="EMBL/GenBank/DDBJ databases">
        <title>Parallel loss of symbiosis genes in relatives of nitrogen-fixing non-legume Parasponia.</title>
        <authorList>
            <person name="Van Velzen R."/>
            <person name="Holmer R."/>
            <person name="Bu F."/>
            <person name="Rutten L."/>
            <person name="Van Zeijl A."/>
            <person name="Liu W."/>
            <person name="Santuari L."/>
            <person name="Cao Q."/>
            <person name="Sharma T."/>
            <person name="Shen D."/>
            <person name="Roswanjaya Y."/>
            <person name="Wardhani T."/>
            <person name="Kalhor M.S."/>
            <person name="Jansen J."/>
            <person name="Van den Hoogen J."/>
            <person name="Gungor B."/>
            <person name="Hartog M."/>
            <person name="Hontelez J."/>
            <person name="Verver J."/>
            <person name="Yang W.-C."/>
            <person name="Schijlen E."/>
            <person name="Repin R."/>
            <person name="Schilthuizen M."/>
            <person name="Schranz E."/>
            <person name="Heidstra R."/>
            <person name="Miyata K."/>
            <person name="Fedorova E."/>
            <person name="Kohlen W."/>
            <person name="Bisseling T."/>
            <person name="Smit S."/>
            <person name="Geurts R."/>
        </authorList>
    </citation>
    <scope>NUCLEOTIDE SEQUENCE [LARGE SCALE GENOMIC DNA]</scope>
    <source>
        <strain evidence="3">cv. WU1-14</strain>
    </source>
</reference>
<feature type="signal peptide" evidence="1">
    <location>
        <begin position="1"/>
        <end position="24"/>
    </location>
</feature>
<accession>A0A2P5CQV3</accession>
<dbReference type="AlphaFoldDB" id="A0A2P5CQV3"/>
<keyword evidence="3" id="KW-1185">Reference proteome</keyword>
<dbReference type="Proteomes" id="UP000237105">
    <property type="component" value="Unassembled WGS sequence"/>
</dbReference>
<name>A0A2P5CQV3_PARAD</name>
<comment type="caution">
    <text evidence="2">The sequence shown here is derived from an EMBL/GenBank/DDBJ whole genome shotgun (WGS) entry which is preliminary data.</text>
</comment>